<evidence type="ECO:0000313" key="10">
    <source>
        <dbReference type="EMBL" id="PTQ56498.1"/>
    </source>
</evidence>
<comment type="caution">
    <text evidence="10">The sequence shown here is derived from an EMBL/GenBank/DDBJ whole genome shotgun (WGS) entry which is preliminary data.</text>
</comment>
<dbReference type="Pfam" id="PF05504">
    <property type="entry name" value="Spore_GerAC"/>
    <property type="match status" value="1"/>
</dbReference>
<sequence>MKRETMQKRQIVLPSAFIRSNFMPLLLAFFLSLITAGCAYKDIDKRAFVMSIGVDPAPEKESEAEDDRRDQDVYEVTLKVAIPTSDIKSGENLFVLFSATGKTIAEAIQKVMPMIEGNLDFSHTKIIFFSKSLAEDVKLRDLIDWFIRMETIQDIALVALAEPTAKDVLSLSPPTERLPANSLFTALDGSGTTAPTIAHSPLIDVYRRLYEPGLDPSLPIVQTVGKKNYKITRAALFDKERLKLILDPEETEWFNFLAGSTSNVTLGDVPKGYFFHVDPNRASSRFTLRQTPQGKLTIVWHLVLNGSIDERQGKPVSDKEKISAEVRRLAEQKTRDLTEKLLQHRLDPLGFGFEYRTRKPHKKDFAAFQKMYPQLQVSVETRTVIYETGNLIR</sequence>
<dbReference type="InterPro" id="IPR038501">
    <property type="entry name" value="Spore_GerAC_C_sf"/>
</dbReference>
<evidence type="ECO:0000256" key="4">
    <source>
        <dbReference type="ARBA" id="ARBA00022729"/>
    </source>
</evidence>
<evidence type="ECO:0000259" key="9">
    <source>
        <dbReference type="Pfam" id="PF25198"/>
    </source>
</evidence>
<dbReference type="PANTHER" id="PTHR35789">
    <property type="entry name" value="SPORE GERMINATION PROTEIN B3"/>
    <property type="match status" value="1"/>
</dbReference>
<feature type="domain" description="Spore germination protein N-terminal" evidence="9">
    <location>
        <begin position="40"/>
        <end position="222"/>
    </location>
</feature>
<accession>A0A2R6Y1E0</accession>
<evidence type="ECO:0000259" key="8">
    <source>
        <dbReference type="Pfam" id="PF05504"/>
    </source>
</evidence>
<proteinExistence type="inferred from homology"/>
<gene>
    <name evidence="10" type="ORF">BSOLF_0133</name>
</gene>
<comment type="subcellular location">
    <subcellularLocation>
        <location evidence="1">Membrane</location>
        <topology evidence="1">Lipid-anchor</topology>
    </subcellularLocation>
</comment>
<reference evidence="11" key="1">
    <citation type="journal article" date="2018" name="Sci. Rep.">
        <title>Lignite coal burning seam in the remote Altai Mountains harbors a hydrogen-driven thermophilic microbial community.</title>
        <authorList>
            <person name="Kadnikov V.V."/>
            <person name="Mardanov A.V."/>
            <person name="Ivasenko D.A."/>
            <person name="Antsiferov D.V."/>
            <person name="Beletsky A.V."/>
            <person name="Karnachuk O.V."/>
            <person name="Ravin N.V."/>
        </authorList>
    </citation>
    <scope>NUCLEOTIDE SEQUENCE [LARGE SCALE GENOMIC DNA]</scope>
</reference>
<dbReference type="AlphaFoldDB" id="A0A2R6Y1E0"/>
<comment type="similarity">
    <text evidence="2">Belongs to the GerABKC lipoprotein family.</text>
</comment>
<evidence type="ECO:0000256" key="5">
    <source>
        <dbReference type="ARBA" id="ARBA00023136"/>
    </source>
</evidence>
<evidence type="ECO:0000256" key="3">
    <source>
        <dbReference type="ARBA" id="ARBA00022544"/>
    </source>
</evidence>
<evidence type="ECO:0000313" key="11">
    <source>
        <dbReference type="Proteomes" id="UP000244338"/>
    </source>
</evidence>
<dbReference type="InterPro" id="IPR057336">
    <property type="entry name" value="GerAC_N"/>
</dbReference>
<dbReference type="GO" id="GO:0016020">
    <property type="term" value="C:membrane"/>
    <property type="evidence" value="ECO:0007669"/>
    <property type="project" value="UniProtKB-SubCell"/>
</dbReference>
<dbReference type="InterPro" id="IPR046953">
    <property type="entry name" value="Spore_GerAC-like_C"/>
</dbReference>
<evidence type="ECO:0000256" key="7">
    <source>
        <dbReference type="ARBA" id="ARBA00023288"/>
    </source>
</evidence>
<evidence type="ECO:0000256" key="1">
    <source>
        <dbReference type="ARBA" id="ARBA00004635"/>
    </source>
</evidence>
<dbReference type="Pfam" id="PF25198">
    <property type="entry name" value="Spore_GerAC_N"/>
    <property type="match status" value="1"/>
</dbReference>
<protein>
    <submittedName>
        <fullName evidence="10">Spore germination protein GerKC</fullName>
    </submittedName>
</protein>
<dbReference type="GO" id="GO:0009847">
    <property type="term" value="P:spore germination"/>
    <property type="evidence" value="ECO:0007669"/>
    <property type="project" value="InterPro"/>
</dbReference>
<dbReference type="Gene3D" id="3.30.300.210">
    <property type="entry name" value="Nutrient germinant receptor protein C, domain 3"/>
    <property type="match status" value="1"/>
</dbReference>
<name>A0A2R6Y1E0_9BACL</name>
<dbReference type="Proteomes" id="UP000244338">
    <property type="component" value="Unassembled WGS sequence"/>
</dbReference>
<organism evidence="10 11">
    <name type="scientific">Candidatus Carbonibacillus altaicus</name>
    <dbReference type="NCBI Taxonomy" id="2163959"/>
    <lineage>
        <taxon>Bacteria</taxon>
        <taxon>Bacillati</taxon>
        <taxon>Bacillota</taxon>
        <taxon>Bacilli</taxon>
        <taxon>Bacillales</taxon>
        <taxon>Candidatus Carbonibacillus</taxon>
    </lineage>
</organism>
<dbReference type="NCBIfam" id="TIGR02887">
    <property type="entry name" value="spore_ger_x_C"/>
    <property type="match status" value="1"/>
</dbReference>
<feature type="domain" description="Spore germination GerAC-like C-terminal" evidence="8">
    <location>
        <begin position="233"/>
        <end position="389"/>
    </location>
</feature>
<keyword evidence="3" id="KW-0309">Germination</keyword>
<dbReference type="EMBL" id="PEBX01000026">
    <property type="protein sequence ID" value="PTQ56498.1"/>
    <property type="molecule type" value="Genomic_DNA"/>
</dbReference>
<keyword evidence="7" id="KW-0449">Lipoprotein</keyword>
<keyword evidence="5" id="KW-0472">Membrane</keyword>
<dbReference type="InterPro" id="IPR008844">
    <property type="entry name" value="Spore_GerAC-like"/>
</dbReference>
<keyword evidence="6" id="KW-0564">Palmitate</keyword>
<evidence type="ECO:0000256" key="2">
    <source>
        <dbReference type="ARBA" id="ARBA00007886"/>
    </source>
</evidence>
<keyword evidence="4" id="KW-0732">Signal</keyword>
<evidence type="ECO:0000256" key="6">
    <source>
        <dbReference type="ARBA" id="ARBA00023139"/>
    </source>
</evidence>
<dbReference type="PANTHER" id="PTHR35789:SF1">
    <property type="entry name" value="SPORE GERMINATION PROTEIN B3"/>
    <property type="match status" value="1"/>
</dbReference>